<dbReference type="SUPFAM" id="SSF52738">
    <property type="entry name" value="Methylesterase CheB, C-terminal domain"/>
    <property type="match status" value="1"/>
</dbReference>
<comment type="caution">
    <text evidence="4">Lacks conserved residue(s) required for the propagation of feature annotation.</text>
</comment>
<dbReference type="Pfam" id="PF01339">
    <property type="entry name" value="CheB_methylest"/>
    <property type="match status" value="1"/>
</dbReference>
<dbReference type="EC" id="3.1.1.61" evidence="2"/>
<dbReference type="AlphaFoldDB" id="A0A286TYC2"/>
<name>A0A286TYC2_9BACT</name>
<dbReference type="GO" id="GO:0000156">
    <property type="term" value="F:phosphorelay response regulator activity"/>
    <property type="evidence" value="ECO:0007669"/>
    <property type="project" value="InterPro"/>
</dbReference>
<comment type="caution">
    <text evidence="6">The sequence shown here is derived from an EMBL/GenBank/DDBJ whole genome shotgun (WGS) entry which is preliminary data.</text>
</comment>
<reference evidence="7" key="1">
    <citation type="journal article" date="2017" name="Environ. Microbiol. Rep.">
        <title>Genetic Diversity of Marine Anaerobic Ammonium-Oxidizing Bacteria as Revealed by Genomic and Proteomic Analyses of 'Candidatus Scalindua japonica'.</title>
        <authorList>
            <person name="Oshiki M."/>
            <person name="Mizuto K."/>
            <person name="Kimura Z."/>
            <person name="Kindaichi T."/>
            <person name="Satoh H."/>
            <person name="Okabe S."/>
        </authorList>
    </citation>
    <scope>NUCLEOTIDE SEQUENCE [LARGE SCALE GENOMIC DNA]</scope>
    <source>
        <strain evidence="7">husup-a2</strain>
    </source>
</reference>
<dbReference type="GO" id="GO:0005737">
    <property type="term" value="C:cytoplasm"/>
    <property type="evidence" value="ECO:0007669"/>
    <property type="project" value="InterPro"/>
</dbReference>
<evidence type="ECO:0000259" key="5">
    <source>
        <dbReference type="PROSITE" id="PS50122"/>
    </source>
</evidence>
<dbReference type="InterPro" id="IPR000673">
    <property type="entry name" value="Sig_transdc_resp-reg_Me-estase"/>
</dbReference>
<dbReference type="PANTHER" id="PTHR42872:SF3">
    <property type="entry name" value="PROTEIN-GLUTAMATE METHYLESTERASE_PROTEIN-GLUTAMINE GLUTAMINASE 1"/>
    <property type="match status" value="1"/>
</dbReference>
<dbReference type="GO" id="GO:0008984">
    <property type="term" value="F:protein-glutamate methylesterase activity"/>
    <property type="evidence" value="ECO:0007669"/>
    <property type="project" value="UniProtKB-EC"/>
</dbReference>
<dbReference type="GO" id="GO:0006935">
    <property type="term" value="P:chemotaxis"/>
    <property type="evidence" value="ECO:0007669"/>
    <property type="project" value="InterPro"/>
</dbReference>
<keyword evidence="7" id="KW-1185">Reference proteome</keyword>
<protein>
    <recommendedName>
        <fullName evidence="2">protein-glutamate methylesterase</fullName>
        <ecNumber evidence="2">3.1.1.61</ecNumber>
    </recommendedName>
</protein>
<organism evidence="6 7">
    <name type="scientific">Candidatus Scalindua japonica</name>
    <dbReference type="NCBI Taxonomy" id="1284222"/>
    <lineage>
        <taxon>Bacteria</taxon>
        <taxon>Pseudomonadati</taxon>
        <taxon>Planctomycetota</taxon>
        <taxon>Candidatus Brocadiia</taxon>
        <taxon>Candidatus Brocadiales</taxon>
        <taxon>Candidatus Scalinduaceae</taxon>
        <taxon>Candidatus Scalindua</taxon>
    </lineage>
</organism>
<dbReference type="Proteomes" id="UP000218542">
    <property type="component" value="Unassembled WGS sequence"/>
</dbReference>
<evidence type="ECO:0000256" key="2">
    <source>
        <dbReference type="ARBA" id="ARBA00039140"/>
    </source>
</evidence>
<accession>A0A286TYC2</accession>
<dbReference type="PANTHER" id="PTHR42872">
    <property type="entry name" value="PROTEIN-GLUTAMATE METHYLESTERASE/PROTEIN-GLUTAMINE GLUTAMINASE"/>
    <property type="match status" value="1"/>
</dbReference>
<proteinExistence type="predicted"/>
<feature type="domain" description="CheB-type methylesterase" evidence="5">
    <location>
        <begin position="1"/>
        <end position="118"/>
    </location>
</feature>
<dbReference type="Gene3D" id="3.40.50.180">
    <property type="entry name" value="Methylesterase CheB, C-terminal domain"/>
    <property type="match status" value="1"/>
</dbReference>
<keyword evidence="1" id="KW-0378">Hydrolase</keyword>
<dbReference type="EMBL" id="BAOS01000015">
    <property type="protein sequence ID" value="GAX60877.1"/>
    <property type="molecule type" value="Genomic_DNA"/>
</dbReference>
<sequence>MHRHKNTDGCLEQSLDNECEIEVKQVDEKEEIRAGFVYVALPNYHLLLEDDGTFSLSVEETVNYARPSVDVTFELAASVYGQELIGIVLTGANKDGNQGLKQNKEGRWPCNCPDTRNI</sequence>
<evidence type="ECO:0000313" key="7">
    <source>
        <dbReference type="Proteomes" id="UP000218542"/>
    </source>
</evidence>
<evidence type="ECO:0000313" key="6">
    <source>
        <dbReference type="EMBL" id="GAX60877.1"/>
    </source>
</evidence>
<gene>
    <name evidence="6" type="primary">cheB</name>
    <name evidence="6" type="ORF">SCALIN_C15_0018</name>
</gene>
<comment type="catalytic activity">
    <reaction evidence="3">
        <text>[protein]-L-glutamate 5-O-methyl ester + H2O = L-glutamyl-[protein] + methanol + H(+)</text>
        <dbReference type="Rhea" id="RHEA:23236"/>
        <dbReference type="Rhea" id="RHEA-COMP:10208"/>
        <dbReference type="Rhea" id="RHEA-COMP:10311"/>
        <dbReference type="ChEBI" id="CHEBI:15377"/>
        <dbReference type="ChEBI" id="CHEBI:15378"/>
        <dbReference type="ChEBI" id="CHEBI:17790"/>
        <dbReference type="ChEBI" id="CHEBI:29973"/>
        <dbReference type="ChEBI" id="CHEBI:82795"/>
        <dbReference type="EC" id="3.1.1.61"/>
    </reaction>
</comment>
<dbReference type="InterPro" id="IPR035909">
    <property type="entry name" value="CheB_C"/>
</dbReference>
<dbReference type="PROSITE" id="PS50122">
    <property type="entry name" value="CHEB"/>
    <property type="match status" value="1"/>
</dbReference>
<evidence type="ECO:0000256" key="1">
    <source>
        <dbReference type="ARBA" id="ARBA00022801"/>
    </source>
</evidence>
<evidence type="ECO:0000256" key="4">
    <source>
        <dbReference type="PROSITE-ProRule" id="PRU00050"/>
    </source>
</evidence>
<evidence type="ECO:0000256" key="3">
    <source>
        <dbReference type="ARBA" id="ARBA00048267"/>
    </source>
</evidence>